<sequence>MAEQQEPDVPGTSRPREDLGGQTPAGAAESSADAAASGGARGGRARRRRRGSEKPTTGWGAVREILIVVVLALVIAFVAKTFLIRGFFIPSGSMEQTLELDDRIFVNVLDARMGEIERGDVVVFDDTQGWLPASARTGTNPVRGALEFVGLLPDSSQQALVKRVIGVGGDHVTCCDASGKITVNGKALDEPYLYPGVQPSEIPFDVTVPDGEFFVLGDHRNASADSRYHIETGTEFIKREDVVGTAFVIAWPLDRFQFLHNPEGSFQDIPAADK</sequence>
<comment type="caution">
    <text evidence="9">The sequence shown here is derived from an EMBL/GenBank/DDBJ whole genome shotgun (WGS) entry which is preliminary data.</text>
</comment>
<keyword evidence="5 6" id="KW-0378">Hydrolase</keyword>
<dbReference type="PROSITE" id="PS00761">
    <property type="entry name" value="SPASE_I_3"/>
    <property type="match status" value="1"/>
</dbReference>
<evidence type="ECO:0000256" key="6">
    <source>
        <dbReference type="RuleBase" id="RU362042"/>
    </source>
</evidence>
<feature type="region of interest" description="Disordered" evidence="7">
    <location>
        <begin position="1"/>
        <end position="56"/>
    </location>
</feature>
<dbReference type="PRINTS" id="PR00727">
    <property type="entry name" value="LEADERPTASE"/>
</dbReference>
<comment type="catalytic activity">
    <reaction evidence="1 6">
        <text>Cleavage of hydrophobic, N-terminal signal or leader sequences from secreted and periplasmic proteins.</text>
        <dbReference type="EC" id="3.4.21.89"/>
    </reaction>
</comment>
<comment type="subcellular location">
    <subcellularLocation>
        <location evidence="2">Cell membrane</location>
        <topology evidence="2">Single-pass type II membrane protein</topology>
    </subcellularLocation>
    <subcellularLocation>
        <location evidence="6">Membrane</location>
        <topology evidence="6">Single-pass type II membrane protein</topology>
    </subcellularLocation>
</comment>
<protein>
    <recommendedName>
        <fullName evidence="4 6">Signal peptidase I</fullName>
        <ecNumber evidence="4 6">3.4.21.89</ecNumber>
    </recommendedName>
</protein>
<keyword evidence="6" id="KW-0645">Protease</keyword>
<dbReference type="Proteomes" id="UP001553031">
    <property type="component" value="Unassembled WGS sequence"/>
</dbReference>
<accession>A0ABV3K8N6</accession>
<evidence type="ECO:0000313" key="10">
    <source>
        <dbReference type="Proteomes" id="UP001553031"/>
    </source>
</evidence>
<evidence type="ECO:0000256" key="2">
    <source>
        <dbReference type="ARBA" id="ARBA00004401"/>
    </source>
</evidence>
<dbReference type="PANTHER" id="PTHR43390">
    <property type="entry name" value="SIGNAL PEPTIDASE I"/>
    <property type="match status" value="1"/>
</dbReference>
<evidence type="ECO:0000256" key="4">
    <source>
        <dbReference type="ARBA" id="ARBA00013208"/>
    </source>
</evidence>
<keyword evidence="6" id="KW-0812">Transmembrane</keyword>
<feature type="compositionally biased region" description="Low complexity" evidence="7">
    <location>
        <begin position="25"/>
        <end position="38"/>
    </location>
</feature>
<name>A0ABV3K8N6_9MICC</name>
<evidence type="ECO:0000259" key="8">
    <source>
        <dbReference type="Pfam" id="PF10502"/>
    </source>
</evidence>
<proteinExistence type="inferred from homology"/>
<dbReference type="InterPro" id="IPR019533">
    <property type="entry name" value="Peptidase_S26"/>
</dbReference>
<gene>
    <name evidence="9" type="primary">lepB</name>
    <name evidence="9" type="ORF">AB0O96_00885</name>
</gene>
<dbReference type="Gene3D" id="2.10.109.10">
    <property type="entry name" value="Umud Fragment, subunit A"/>
    <property type="match status" value="1"/>
</dbReference>
<dbReference type="EMBL" id="JBFBLL010000001">
    <property type="protein sequence ID" value="MEV8156757.1"/>
    <property type="molecule type" value="Genomic_DNA"/>
</dbReference>
<organism evidence="9 10">
    <name type="scientific">Kocuria salsicia</name>
    <dbReference type="NCBI Taxonomy" id="664639"/>
    <lineage>
        <taxon>Bacteria</taxon>
        <taxon>Bacillati</taxon>
        <taxon>Actinomycetota</taxon>
        <taxon>Actinomycetes</taxon>
        <taxon>Micrococcales</taxon>
        <taxon>Micrococcaceae</taxon>
        <taxon>Kocuria</taxon>
    </lineage>
</organism>
<dbReference type="EC" id="3.4.21.89" evidence="4 6"/>
<feature type="transmembrane region" description="Helical" evidence="6">
    <location>
        <begin position="65"/>
        <end position="88"/>
    </location>
</feature>
<reference evidence="9 10" key="1">
    <citation type="submission" date="2024-06" db="EMBL/GenBank/DDBJ databases">
        <title>The Natural Products Discovery Center: Release of the First 8490 Sequenced Strains for Exploring Actinobacteria Biosynthetic Diversity.</title>
        <authorList>
            <person name="Kalkreuter E."/>
            <person name="Kautsar S.A."/>
            <person name="Yang D."/>
            <person name="Bader C.D."/>
            <person name="Teijaro C.N."/>
            <person name="Fluegel L."/>
            <person name="Davis C.M."/>
            <person name="Simpson J.R."/>
            <person name="Lauterbach L."/>
            <person name="Steele A.D."/>
            <person name="Gui C."/>
            <person name="Meng S."/>
            <person name="Li G."/>
            <person name="Viehrig K."/>
            <person name="Ye F."/>
            <person name="Su P."/>
            <person name="Kiefer A.F."/>
            <person name="Nichols A."/>
            <person name="Cepeda A.J."/>
            <person name="Yan W."/>
            <person name="Fan B."/>
            <person name="Jiang Y."/>
            <person name="Adhikari A."/>
            <person name="Zheng C.-J."/>
            <person name="Schuster L."/>
            <person name="Cowan T.M."/>
            <person name="Smanski M.J."/>
            <person name="Chevrette M.G."/>
            <person name="De Carvalho L.P.S."/>
            <person name="Shen B."/>
        </authorList>
    </citation>
    <scope>NUCLEOTIDE SEQUENCE [LARGE SCALE GENOMIC DNA]</scope>
    <source>
        <strain evidence="9 10">NPDC079179</strain>
    </source>
</reference>
<feature type="domain" description="Peptidase S26" evidence="8">
    <location>
        <begin position="63"/>
        <end position="251"/>
    </location>
</feature>
<comment type="similarity">
    <text evidence="3 6">Belongs to the peptidase S26 family.</text>
</comment>
<dbReference type="CDD" id="cd06530">
    <property type="entry name" value="S26_SPase_I"/>
    <property type="match status" value="1"/>
</dbReference>
<dbReference type="NCBIfam" id="TIGR02227">
    <property type="entry name" value="sigpep_I_bact"/>
    <property type="match status" value="1"/>
</dbReference>
<dbReference type="InterPro" id="IPR019758">
    <property type="entry name" value="Pept_S26A_signal_pept_1_CS"/>
</dbReference>
<evidence type="ECO:0000256" key="5">
    <source>
        <dbReference type="ARBA" id="ARBA00022801"/>
    </source>
</evidence>
<evidence type="ECO:0000256" key="3">
    <source>
        <dbReference type="ARBA" id="ARBA00009370"/>
    </source>
</evidence>
<keyword evidence="6" id="KW-1133">Transmembrane helix</keyword>
<evidence type="ECO:0000256" key="1">
    <source>
        <dbReference type="ARBA" id="ARBA00000677"/>
    </source>
</evidence>
<dbReference type="SUPFAM" id="SSF51306">
    <property type="entry name" value="LexA/Signal peptidase"/>
    <property type="match status" value="1"/>
</dbReference>
<dbReference type="Pfam" id="PF10502">
    <property type="entry name" value="Peptidase_S26"/>
    <property type="match status" value="1"/>
</dbReference>
<keyword evidence="10" id="KW-1185">Reference proteome</keyword>
<dbReference type="GO" id="GO:0009003">
    <property type="term" value="F:signal peptidase activity"/>
    <property type="evidence" value="ECO:0007669"/>
    <property type="project" value="UniProtKB-EC"/>
</dbReference>
<dbReference type="RefSeq" id="WP_186366660.1">
    <property type="nucleotide sequence ID" value="NZ_JBFBLL010000001.1"/>
</dbReference>
<evidence type="ECO:0000313" key="9">
    <source>
        <dbReference type="EMBL" id="MEV8156757.1"/>
    </source>
</evidence>
<evidence type="ECO:0000256" key="7">
    <source>
        <dbReference type="SAM" id="MobiDB-lite"/>
    </source>
</evidence>
<dbReference type="PANTHER" id="PTHR43390:SF1">
    <property type="entry name" value="CHLOROPLAST PROCESSING PEPTIDASE"/>
    <property type="match status" value="1"/>
</dbReference>
<dbReference type="InterPro" id="IPR036286">
    <property type="entry name" value="LexA/Signal_pep-like_sf"/>
</dbReference>
<dbReference type="InterPro" id="IPR000223">
    <property type="entry name" value="Pept_S26A_signal_pept_1"/>
</dbReference>
<keyword evidence="6" id="KW-0472">Membrane</keyword>